<proteinExistence type="predicted"/>
<gene>
    <name evidence="1" type="ORF">FMOSSE_LOCUS13664</name>
</gene>
<comment type="caution">
    <text evidence="1">The sequence shown here is derived from an EMBL/GenBank/DDBJ whole genome shotgun (WGS) entry which is preliminary data.</text>
</comment>
<protein>
    <submittedName>
        <fullName evidence="1">12750_t:CDS:1</fullName>
    </submittedName>
</protein>
<dbReference type="Proteomes" id="UP000789375">
    <property type="component" value="Unassembled WGS sequence"/>
</dbReference>
<evidence type="ECO:0000313" key="2">
    <source>
        <dbReference type="Proteomes" id="UP000789375"/>
    </source>
</evidence>
<sequence length="174" mass="20274">MPQKRANKEQRLHKTFNPVFTNASTFYYSQKIPEITTSIQDILNPFSSPQISEIQEKLNFYRQKAMEITDFKLIEQQVFEYIAQMTKKTSGEYKANSIKQAVDAINHHLVKVSPIREINSHDKYEFSDLFTVLYGKMKDLQEKGFGEKEGSIVLTVQQIQEILADDFFNPNILK</sequence>
<dbReference type="AlphaFoldDB" id="A0A9N9HNA4"/>
<dbReference type="EMBL" id="CAJVPP010008534">
    <property type="protein sequence ID" value="CAG8697668.1"/>
    <property type="molecule type" value="Genomic_DNA"/>
</dbReference>
<accession>A0A9N9HNA4</accession>
<keyword evidence="2" id="KW-1185">Reference proteome</keyword>
<reference evidence="1" key="1">
    <citation type="submission" date="2021-06" db="EMBL/GenBank/DDBJ databases">
        <authorList>
            <person name="Kallberg Y."/>
            <person name="Tangrot J."/>
            <person name="Rosling A."/>
        </authorList>
    </citation>
    <scope>NUCLEOTIDE SEQUENCE</scope>
    <source>
        <strain evidence="1">87-6 pot B 2015</strain>
    </source>
</reference>
<feature type="non-terminal residue" evidence="1">
    <location>
        <position position="1"/>
    </location>
</feature>
<organism evidence="1 2">
    <name type="scientific">Funneliformis mosseae</name>
    <name type="common">Endomycorrhizal fungus</name>
    <name type="synonym">Glomus mosseae</name>
    <dbReference type="NCBI Taxonomy" id="27381"/>
    <lineage>
        <taxon>Eukaryota</taxon>
        <taxon>Fungi</taxon>
        <taxon>Fungi incertae sedis</taxon>
        <taxon>Mucoromycota</taxon>
        <taxon>Glomeromycotina</taxon>
        <taxon>Glomeromycetes</taxon>
        <taxon>Glomerales</taxon>
        <taxon>Glomeraceae</taxon>
        <taxon>Funneliformis</taxon>
    </lineage>
</organism>
<name>A0A9N9HNA4_FUNMO</name>
<evidence type="ECO:0000313" key="1">
    <source>
        <dbReference type="EMBL" id="CAG8697668.1"/>
    </source>
</evidence>